<keyword evidence="4" id="KW-1185">Reference proteome</keyword>
<dbReference type="PANTHER" id="PTHR47843:SF2">
    <property type="entry name" value="BTB DOMAIN-CONTAINING PROTEIN"/>
    <property type="match status" value="1"/>
</dbReference>
<feature type="domain" description="BTB" evidence="2">
    <location>
        <begin position="56"/>
        <end position="122"/>
    </location>
</feature>
<dbReference type="OrthoDB" id="194443at2759"/>
<dbReference type="Pfam" id="PF00651">
    <property type="entry name" value="BTB"/>
    <property type="match status" value="1"/>
</dbReference>
<reference evidence="3" key="1">
    <citation type="submission" date="2021-12" db="EMBL/GenBank/DDBJ databases">
        <authorList>
            <person name="Zaccaron A."/>
            <person name="Stergiopoulos I."/>
        </authorList>
    </citation>
    <scope>NUCLEOTIDE SEQUENCE</scope>
    <source>
        <strain evidence="3">Race5_Kim</strain>
    </source>
</reference>
<dbReference type="KEGG" id="ffu:CLAFUR5_06367"/>
<dbReference type="InterPro" id="IPR000210">
    <property type="entry name" value="BTB/POZ_dom"/>
</dbReference>
<accession>A0A9Q8LIY1</accession>
<evidence type="ECO:0000313" key="3">
    <source>
        <dbReference type="EMBL" id="UJO18251.1"/>
    </source>
</evidence>
<dbReference type="PANTHER" id="PTHR47843">
    <property type="entry name" value="BTB DOMAIN-CONTAINING PROTEIN-RELATED"/>
    <property type="match status" value="1"/>
</dbReference>
<proteinExistence type="predicted"/>
<dbReference type="AlphaFoldDB" id="A0A9Q8LIY1"/>
<evidence type="ECO:0000259" key="2">
    <source>
        <dbReference type="PROSITE" id="PS50097"/>
    </source>
</evidence>
<dbReference type="SMART" id="SM00225">
    <property type="entry name" value="BTB"/>
    <property type="match status" value="1"/>
</dbReference>
<name>A0A9Q8LIY1_PASFU</name>
<dbReference type="PROSITE" id="PS50097">
    <property type="entry name" value="BTB"/>
    <property type="match status" value="1"/>
</dbReference>
<dbReference type="SUPFAM" id="SSF54695">
    <property type="entry name" value="POZ domain"/>
    <property type="match status" value="1"/>
</dbReference>
<dbReference type="Gene3D" id="3.30.710.10">
    <property type="entry name" value="Potassium Channel Kv1.1, Chain A"/>
    <property type="match status" value="1"/>
</dbReference>
<dbReference type="EMBL" id="CP090167">
    <property type="protein sequence ID" value="UJO18251.1"/>
    <property type="molecule type" value="Genomic_DNA"/>
</dbReference>
<protein>
    <recommendedName>
        <fullName evidence="2">BTB domain-containing protein</fullName>
    </recommendedName>
</protein>
<feature type="region of interest" description="Disordered" evidence="1">
    <location>
        <begin position="22"/>
        <end position="46"/>
    </location>
</feature>
<dbReference type="GeneID" id="71986245"/>
<evidence type="ECO:0000256" key="1">
    <source>
        <dbReference type="SAM" id="MobiDB-lite"/>
    </source>
</evidence>
<dbReference type="RefSeq" id="XP_047762617.1">
    <property type="nucleotide sequence ID" value="XM_047905515.1"/>
</dbReference>
<feature type="compositionally biased region" description="Pro residues" evidence="1">
    <location>
        <begin position="29"/>
        <end position="41"/>
    </location>
</feature>
<reference evidence="3" key="2">
    <citation type="journal article" date="2022" name="Microb. Genom.">
        <title>A chromosome-scale genome assembly of the tomato pathogen Cladosporium fulvum reveals a compartmentalized genome architecture and the presence of a dispensable chromosome.</title>
        <authorList>
            <person name="Zaccaron A.Z."/>
            <person name="Chen L.H."/>
            <person name="Samaras A."/>
            <person name="Stergiopoulos I."/>
        </authorList>
    </citation>
    <scope>NUCLEOTIDE SEQUENCE</scope>
    <source>
        <strain evidence="3">Race5_Kim</strain>
    </source>
</reference>
<gene>
    <name evidence="3" type="ORF">CLAFUR5_06367</name>
</gene>
<dbReference type="Proteomes" id="UP000756132">
    <property type="component" value="Chromosome 5"/>
</dbReference>
<organism evidence="3 4">
    <name type="scientific">Passalora fulva</name>
    <name type="common">Tomato leaf mold</name>
    <name type="synonym">Cladosporium fulvum</name>
    <dbReference type="NCBI Taxonomy" id="5499"/>
    <lineage>
        <taxon>Eukaryota</taxon>
        <taxon>Fungi</taxon>
        <taxon>Dikarya</taxon>
        <taxon>Ascomycota</taxon>
        <taxon>Pezizomycotina</taxon>
        <taxon>Dothideomycetes</taxon>
        <taxon>Dothideomycetidae</taxon>
        <taxon>Mycosphaerellales</taxon>
        <taxon>Mycosphaerellaceae</taxon>
        <taxon>Fulvia</taxon>
    </lineage>
</organism>
<dbReference type="InterPro" id="IPR011333">
    <property type="entry name" value="SKP1/BTB/POZ_sf"/>
</dbReference>
<evidence type="ECO:0000313" key="4">
    <source>
        <dbReference type="Proteomes" id="UP000756132"/>
    </source>
</evidence>
<sequence>MPKLSSITALFHCASRIIFRKPPMDTETPQPPDPVMAPPSTPDRSPSGSEIFGAVIDVVVGSNNTTRTFTVHQGVLCFYSGYFKTTLSAEASEGAIKLPNEDPAIFDTFSLWLYTRRFVNPVGEDDVTRLGIKKLTILWLFAEKHQIPLLQNEVLNFIHKKLGAERHSLVTDLQYLYEHTKPDSPLRLYYIQALVRRGSASMALAPDKLSRWPRAALVDVMRTTWGTDSGNCTHAKFLAWDLCKYHVHEEGVKCKKDDRKR</sequence>